<dbReference type="RefSeq" id="WP_076431041.1">
    <property type="nucleotide sequence ID" value="NZ_FTNO01000003.1"/>
</dbReference>
<proteinExistence type="predicted"/>
<dbReference type="AlphaFoldDB" id="A0A1N7CL28"/>
<gene>
    <name evidence="3" type="ORF">SAMN05421858_3072</name>
</gene>
<dbReference type="OrthoDB" id="168391at2157"/>
<dbReference type="Pfam" id="PF01266">
    <property type="entry name" value="DAO"/>
    <property type="match status" value="1"/>
</dbReference>
<protein>
    <submittedName>
        <fullName evidence="3">Sarcosine oxidase subunit beta</fullName>
    </submittedName>
</protein>
<dbReference type="PANTHER" id="PTHR13847">
    <property type="entry name" value="SARCOSINE DEHYDROGENASE-RELATED"/>
    <property type="match status" value="1"/>
</dbReference>
<dbReference type="InterPro" id="IPR036188">
    <property type="entry name" value="FAD/NAD-bd_sf"/>
</dbReference>
<dbReference type="PRINTS" id="PR00420">
    <property type="entry name" value="RNGMNOXGNASE"/>
</dbReference>
<evidence type="ECO:0000256" key="1">
    <source>
        <dbReference type="ARBA" id="ARBA00023002"/>
    </source>
</evidence>
<sequence>MDVIVIGGGIVGLSSAYYLAKAGMDVTLCEKGSIGMESTARSAGGIRMQFSTDINARLSVASRDVWDSFTEKFGVDIAYRKSGYLFLARTEETATQFRENVAMQNSLGIESEYLSPSEAADYCPGLRSNRFVGATYNATDGYADPNLAVQGYATKARELGVDIRTKTAVRDVLTDESGVTGVETDAGKLDADYVVNAAGAWAANLASMADVDLPIHPRRRQIAIVDPTQPIPEDHPLTIDLDTGSYFRPERDGAAIVGGHFDDEDADVNPDAYSDSMAIEWAATAVEHAADYTAYFDGDSRIRRGWAGLYAVTPDHHPIIEETIPGFVTAAGFSGHGFQHAPATGQLVAELCVDGESSLVDIDSLSSRRFERGSEFVERNVA</sequence>
<name>A0A1N7CL28_9EURY</name>
<keyword evidence="4" id="KW-1185">Reference proteome</keyword>
<dbReference type="Gene3D" id="3.50.50.60">
    <property type="entry name" value="FAD/NAD(P)-binding domain"/>
    <property type="match status" value="1"/>
</dbReference>
<evidence type="ECO:0000259" key="2">
    <source>
        <dbReference type="Pfam" id="PF01266"/>
    </source>
</evidence>
<dbReference type="InterPro" id="IPR006076">
    <property type="entry name" value="FAD-dep_OxRdtase"/>
</dbReference>
<evidence type="ECO:0000313" key="3">
    <source>
        <dbReference type="EMBL" id="SIR64124.1"/>
    </source>
</evidence>
<feature type="domain" description="FAD dependent oxidoreductase" evidence="2">
    <location>
        <begin position="2"/>
        <end position="351"/>
    </location>
</feature>
<dbReference type="SUPFAM" id="SSF51905">
    <property type="entry name" value="FAD/NAD(P)-binding domain"/>
    <property type="match status" value="1"/>
</dbReference>
<dbReference type="GO" id="GO:0005737">
    <property type="term" value="C:cytoplasm"/>
    <property type="evidence" value="ECO:0007669"/>
    <property type="project" value="TreeGrafter"/>
</dbReference>
<organism evidence="3 4">
    <name type="scientific">Haladaptatus litoreus</name>
    <dbReference type="NCBI Taxonomy" id="553468"/>
    <lineage>
        <taxon>Archaea</taxon>
        <taxon>Methanobacteriati</taxon>
        <taxon>Methanobacteriota</taxon>
        <taxon>Stenosarchaea group</taxon>
        <taxon>Halobacteria</taxon>
        <taxon>Halobacteriales</taxon>
        <taxon>Haladaptataceae</taxon>
        <taxon>Haladaptatus</taxon>
    </lineage>
</organism>
<dbReference type="PANTHER" id="PTHR13847:SF287">
    <property type="entry name" value="FAD-DEPENDENT OXIDOREDUCTASE DOMAIN-CONTAINING PROTEIN 1"/>
    <property type="match status" value="1"/>
</dbReference>
<dbReference type="GO" id="GO:0016491">
    <property type="term" value="F:oxidoreductase activity"/>
    <property type="evidence" value="ECO:0007669"/>
    <property type="project" value="UniProtKB-KW"/>
</dbReference>
<reference evidence="4" key="1">
    <citation type="submission" date="2017-01" db="EMBL/GenBank/DDBJ databases">
        <authorList>
            <person name="Varghese N."/>
            <person name="Submissions S."/>
        </authorList>
    </citation>
    <scope>NUCLEOTIDE SEQUENCE [LARGE SCALE GENOMIC DNA]</scope>
    <source>
        <strain evidence="4">CGMCC 1.7737</strain>
    </source>
</reference>
<accession>A0A1N7CL28</accession>
<evidence type="ECO:0000313" key="4">
    <source>
        <dbReference type="Proteomes" id="UP000186914"/>
    </source>
</evidence>
<dbReference type="Proteomes" id="UP000186914">
    <property type="component" value="Unassembled WGS sequence"/>
</dbReference>
<keyword evidence="1" id="KW-0560">Oxidoreductase</keyword>
<dbReference type="Gene3D" id="3.30.9.10">
    <property type="entry name" value="D-Amino Acid Oxidase, subunit A, domain 2"/>
    <property type="match status" value="1"/>
</dbReference>
<dbReference type="EMBL" id="FTNO01000003">
    <property type="protein sequence ID" value="SIR64124.1"/>
    <property type="molecule type" value="Genomic_DNA"/>
</dbReference>